<feature type="transmembrane region" description="Helical" evidence="1">
    <location>
        <begin position="76"/>
        <end position="94"/>
    </location>
</feature>
<gene>
    <name evidence="2" type="ORF">K0U00_22845</name>
</gene>
<protein>
    <submittedName>
        <fullName evidence="2">Uncharacterized protein</fullName>
    </submittedName>
</protein>
<keyword evidence="1" id="KW-0472">Membrane</keyword>
<name>A0ABS7C7H2_9BACL</name>
<accession>A0ABS7C7H2</accession>
<sequence length="282" mass="32768">MMNLFWYICLAVTGVGMLIFTWFKKRNFADLVTFFLSVCFFIFLCEYFVLIIFQAYVYKPGILADSFADSVAGHLISNMFVWGGSAVLIAAFALRYRWIFLFSIAFMLIEEFFNKLGIYEQNWWKTYFTGIGAFLCLSLMKVWYAKLRENRHALLRNATLLLAAGFVITIPVTMLTLLEKLYFVPGWVENKYRDDFMFSYIYHSCMAVIFVFFLCIHQKPVWKAAPAAVILLSDFILVSMNVLIFINGWNFLLLTIVRIVTYVIFILLAKYSLKGSKIIAPL</sequence>
<keyword evidence="3" id="KW-1185">Reference proteome</keyword>
<dbReference type="RefSeq" id="WP_210041298.1">
    <property type="nucleotide sequence ID" value="NZ_JBHLVU010000073.1"/>
</dbReference>
<keyword evidence="1" id="KW-0812">Transmembrane</keyword>
<feature type="transmembrane region" description="Helical" evidence="1">
    <location>
        <begin position="197"/>
        <end position="216"/>
    </location>
</feature>
<comment type="caution">
    <text evidence="2">The sequence shown here is derived from an EMBL/GenBank/DDBJ whole genome shotgun (WGS) entry which is preliminary data.</text>
</comment>
<feature type="transmembrane region" description="Helical" evidence="1">
    <location>
        <begin position="35"/>
        <end position="56"/>
    </location>
</feature>
<feature type="transmembrane region" description="Helical" evidence="1">
    <location>
        <begin position="99"/>
        <end position="118"/>
    </location>
</feature>
<feature type="transmembrane region" description="Helical" evidence="1">
    <location>
        <begin position="5"/>
        <end position="23"/>
    </location>
</feature>
<dbReference type="EMBL" id="JAHZIK010000689">
    <property type="protein sequence ID" value="MBW7456877.1"/>
    <property type="molecule type" value="Genomic_DNA"/>
</dbReference>
<feature type="transmembrane region" description="Helical" evidence="1">
    <location>
        <begin position="228"/>
        <end position="246"/>
    </location>
</feature>
<feature type="transmembrane region" description="Helical" evidence="1">
    <location>
        <begin position="157"/>
        <end position="177"/>
    </location>
</feature>
<proteinExistence type="predicted"/>
<evidence type="ECO:0000256" key="1">
    <source>
        <dbReference type="SAM" id="Phobius"/>
    </source>
</evidence>
<reference evidence="2 3" key="1">
    <citation type="submission" date="2021-07" db="EMBL/GenBank/DDBJ databases">
        <title>Paenibacillus radiodurans sp. nov., isolated from the southeastern edge of Tengger Desert.</title>
        <authorList>
            <person name="Zhang G."/>
        </authorList>
    </citation>
    <scope>NUCLEOTIDE SEQUENCE [LARGE SCALE GENOMIC DNA]</scope>
    <source>
        <strain evidence="2 3">CCM 7311</strain>
    </source>
</reference>
<dbReference type="Proteomes" id="UP001519887">
    <property type="component" value="Unassembled WGS sequence"/>
</dbReference>
<organism evidence="2 3">
    <name type="scientific">Paenibacillus sepulcri</name>
    <dbReference type="NCBI Taxonomy" id="359917"/>
    <lineage>
        <taxon>Bacteria</taxon>
        <taxon>Bacillati</taxon>
        <taxon>Bacillota</taxon>
        <taxon>Bacilli</taxon>
        <taxon>Bacillales</taxon>
        <taxon>Paenibacillaceae</taxon>
        <taxon>Paenibacillus</taxon>
    </lineage>
</organism>
<evidence type="ECO:0000313" key="3">
    <source>
        <dbReference type="Proteomes" id="UP001519887"/>
    </source>
</evidence>
<feature type="transmembrane region" description="Helical" evidence="1">
    <location>
        <begin position="252"/>
        <end position="273"/>
    </location>
</feature>
<feature type="transmembrane region" description="Helical" evidence="1">
    <location>
        <begin position="124"/>
        <end position="145"/>
    </location>
</feature>
<evidence type="ECO:0000313" key="2">
    <source>
        <dbReference type="EMBL" id="MBW7456877.1"/>
    </source>
</evidence>
<keyword evidence="1" id="KW-1133">Transmembrane helix</keyword>